<dbReference type="Proteomes" id="UP001066276">
    <property type="component" value="Chromosome 4_2"/>
</dbReference>
<dbReference type="EMBL" id="JANPWB010000008">
    <property type="protein sequence ID" value="KAJ1161941.1"/>
    <property type="molecule type" value="Genomic_DNA"/>
</dbReference>
<evidence type="ECO:0000313" key="2">
    <source>
        <dbReference type="EMBL" id="KAJ1161941.1"/>
    </source>
</evidence>
<feature type="region of interest" description="Disordered" evidence="1">
    <location>
        <begin position="41"/>
        <end position="60"/>
    </location>
</feature>
<evidence type="ECO:0000256" key="1">
    <source>
        <dbReference type="SAM" id="MobiDB-lite"/>
    </source>
</evidence>
<dbReference type="AlphaFoldDB" id="A0AAV7SAW4"/>
<gene>
    <name evidence="2" type="ORF">NDU88_002421</name>
</gene>
<accession>A0AAV7SAW4</accession>
<comment type="caution">
    <text evidence="2">The sequence shown here is derived from an EMBL/GenBank/DDBJ whole genome shotgun (WGS) entry which is preliminary data.</text>
</comment>
<evidence type="ECO:0000313" key="3">
    <source>
        <dbReference type="Proteomes" id="UP001066276"/>
    </source>
</evidence>
<keyword evidence="3" id="KW-1185">Reference proteome</keyword>
<name>A0AAV7SAW4_PLEWA</name>
<sequence>MLPTVGAGVCPGDASMATGYPETQTGACRLQSPLLLCPGGTRESTTNMRAQDQHPGCGNKLRAPMSDSQCGAVNWSPGWCGEISGVSNALFPVRRTL</sequence>
<organism evidence="2 3">
    <name type="scientific">Pleurodeles waltl</name>
    <name type="common">Iberian ribbed newt</name>
    <dbReference type="NCBI Taxonomy" id="8319"/>
    <lineage>
        <taxon>Eukaryota</taxon>
        <taxon>Metazoa</taxon>
        <taxon>Chordata</taxon>
        <taxon>Craniata</taxon>
        <taxon>Vertebrata</taxon>
        <taxon>Euteleostomi</taxon>
        <taxon>Amphibia</taxon>
        <taxon>Batrachia</taxon>
        <taxon>Caudata</taxon>
        <taxon>Salamandroidea</taxon>
        <taxon>Salamandridae</taxon>
        <taxon>Pleurodelinae</taxon>
        <taxon>Pleurodeles</taxon>
    </lineage>
</organism>
<reference evidence="2" key="1">
    <citation type="journal article" date="2022" name="bioRxiv">
        <title>Sequencing and chromosome-scale assembly of the giantPleurodeles waltlgenome.</title>
        <authorList>
            <person name="Brown T."/>
            <person name="Elewa A."/>
            <person name="Iarovenko S."/>
            <person name="Subramanian E."/>
            <person name="Araus A.J."/>
            <person name="Petzold A."/>
            <person name="Susuki M."/>
            <person name="Suzuki K.-i.T."/>
            <person name="Hayashi T."/>
            <person name="Toyoda A."/>
            <person name="Oliveira C."/>
            <person name="Osipova E."/>
            <person name="Leigh N.D."/>
            <person name="Simon A."/>
            <person name="Yun M.H."/>
        </authorList>
    </citation>
    <scope>NUCLEOTIDE SEQUENCE</scope>
    <source>
        <strain evidence="2">20211129_DDA</strain>
        <tissue evidence="2">Liver</tissue>
    </source>
</reference>
<proteinExistence type="predicted"/>
<protein>
    <submittedName>
        <fullName evidence="2">Uncharacterized protein</fullName>
    </submittedName>
</protein>